<name>A0A1B7LFY4_9FIRM</name>
<dbReference type="InterPro" id="IPR036188">
    <property type="entry name" value="FAD/NAD-bd_sf"/>
</dbReference>
<evidence type="ECO:0000256" key="3">
    <source>
        <dbReference type="ARBA" id="ARBA00022827"/>
    </source>
</evidence>
<keyword evidence="8" id="KW-1185">Reference proteome</keyword>
<keyword evidence="3" id="KW-0274">FAD</keyword>
<dbReference type="GO" id="GO:0016491">
    <property type="term" value="F:oxidoreductase activity"/>
    <property type="evidence" value="ECO:0007669"/>
    <property type="project" value="InterPro"/>
</dbReference>
<dbReference type="Proteomes" id="UP000078532">
    <property type="component" value="Unassembled WGS sequence"/>
</dbReference>
<dbReference type="EMBL" id="LYVF01000106">
    <property type="protein sequence ID" value="OAT83611.1"/>
    <property type="molecule type" value="Genomic_DNA"/>
</dbReference>
<evidence type="ECO:0000256" key="5">
    <source>
        <dbReference type="ARBA" id="ARBA00023027"/>
    </source>
</evidence>
<accession>A0A1B7LFY4</accession>
<protein>
    <recommendedName>
        <fullName evidence="6">Amine oxidase domain-containing protein</fullName>
    </recommendedName>
</protein>
<keyword evidence="5" id="KW-0520">NAD</keyword>
<gene>
    <name evidence="7" type="ORF">A6M21_07975</name>
</gene>
<dbReference type="InterPro" id="IPR052206">
    <property type="entry name" value="Retinol_saturase"/>
</dbReference>
<feature type="domain" description="Amine oxidase" evidence="6">
    <location>
        <begin position="14"/>
        <end position="485"/>
    </location>
</feature>
<keyword evidence="2" id="KW-0732">Signal</keyword>
<evidence type="ECO:0000259" key="6">
    <source>
        <dbReference type="Pfam" id="PF01593"/>
    </source>
</evidence>
<dbReference type="PANTHER" id="PTHR46091">
    <property type="entry name" value="BLR7054 PROTEIN"/>
    <property type="match status" value="1"/>
</dbReference>
<proteinExistence type="predicted"/>
<evidence type="ECO:0000256" key="2">
    <source>
        <dbReference type="ARBA" id="ARBA00022729"/>
    </source>
</evidence>
<evidence type="ECO:0000256" key="1">
    <source>
        <dbReference type="ARBA" id="ARBA00022630"/>
    </source>
</evidence>
<sequence length="507" mass="55255">MAGDFDVVVVGAGLSGLTCAALLAVRGCKTLLVEKHSRVGGYCTTFTRKGFSFEGGIDSINGAGPEGPLAHTFRQLGIDSRLGFKRLDPVFTISLGRDSFTMPAGLNELIRKLCFFFPGEKAGIGRFFTWARDTHRSVLQAPYAAAAARDFLRVFYQSRHLSFQDLLDQFFTSEQLKHTLGAVWPVVGLPPRLASAIYSTHILMANFQDGAYVVEGGNQNLPDELARVFREKGGELLTARRVTGLKVAGRAVQGVRLDDGQNIYARAVVWSGNLLEAWRILNRHDLISPVQISKMEQYTVSLSAVRVFCGTGMDLLRLGVPAGAWILHRNAAYTESYANSKSGSNLAETALYVTVRSMHDPAMAPPGHHCLSATVLAGYLTERYWRENRTAVRRQILQRVEEVIPGLARHLSVDNSAVPSTFYRYTANESGCLYGLDPTPGQTMMGRPRSRGPVKGLYFTGHYTLPGGGGMAVVQSGINASRMVLEDLYGGDFGDVGDNRGNQVHGG</sequence>
<dbReference type="PANTHER" id="PTHR46091:SF3">
    <property type="entry name" value="AMINE OXIDASE DOMAIN-CONTAINING PROTEIN"/>
    <property type="match status" value="1"/>
</dbReference>
<reference evidence="7 8" key="1">
    <citation type="submission" date="2016-04" db="EMBL/GenBank/DDBJ databases">
        <authorList>
            <person name="Evans L.H."/>
            <person name="Alamgir A."/>
            <person name="Owens N."/>
            <person name="Weber N.D."/>
            <person name="Virtaneva K."/>
            <person name="Barbian K."/>
            <person name="Babar A."/>
            <person name="Rosenke K."/>
        </authorList>
    </citation>
    <scope>NUCLEOTIDE SEQUENCE [LARGE SCALE GENOMIC DNA]</scope>
    <source>
        <strain evidence="7 8">LMa1</strain>
    </source>
</reference>
<dbReference type="Pfam" id="PF01593">
    <property type="entry name" value="Amino_oxidase"/>
    <property type="match status" value="1"/>
</dbReference>
<dbReference type="RefSeq" id="WP_066667463.1">
    <property type="nucleotide sequence ID" value="NZ_LYVF01000106.1"/>
</dbReference>
<organism evidence="7 8">
    <name type="scientific">Desulfotomaculum copahuensis</name>
    <dbReference type="NCBI Taxonomy" id="1838280"/>
    <lineage>
        <taxon>Bacteria</taxon>
        <taxon>Bacillati</taxon>
        <taxon>Bacillota</taxon>
        <taxon>Clostridia</taxon>
        <taxon>Eubacteriales</taxon>
        <taxon>Desulfotomaculaceae</taxon>
        <taxon>Desulfotomaculum</taxon>
    </lineage>
</organism>
<comment type="caution">
    <text evidence="7">The sequence shown here is derived from an EMBL/GenBank/DDBJ whole genome shotgun (WGS) entry which is preliminary data.</text>
</comment>
<keyword evidence="4" id="KW-0521">NADP</keyword>
<evidence type="ECO:0000313" key="7">
    <source>
        <dbReference type="EMBL" id="OAT83611.1"/>
    </source>
</evidence>
<dbReference type="InterPro" id="IPR002937">
    <property type="entry name" value="Amino_oxidase"/>
</dbReference>
<dbReference type="STRING" id="1838280.A6M21_07975"/>
<dbReference type="AlphaFoldDB" id="A0A1B7LFY4"/>
<evidence type="ECO:0000313" key="8">
    <source>
        <dbReference type="Proteomes" id="UP000078532"/>
    </source>
</evidence>
<dbReference type="SUPFAM" id="SSF51905">
    <property type="entry name" value="FAD/NAD(P)-binding domain"/>
    <property type="match status" value="1"/>
</dbReference>
<keyword evidence="1" id="KW-0285">Flavoprotein</keyword>
<dbReference type="Gene3D" id="3.50.50.60">
    <property type="entry name" value="FAD/NAD(P)-binding domain"/>
    <property type="match status" value="2"/>
</dbReference>
<dbReference type="OrthoDB" id="9814556at2"/>
<evidence type="ECO:0000256" key="4">
    <source>
        <dbReference type="ARBA" id="ARBA00022857"/>
    </source>
</evidence>